<sequence length="274" mass="28600">MPTPPARLLLLLGLVLGVLAAAVGLRIGSAPLAEPSPSPEPTSASPSPSPSAPPPLEGLHVVLDPGHNGGNGQAPAEINAQVEDGRGGWKACNTVGTSTLSGYPEHAFTWDVAQRTRELLEEDGATITLTRSGDDGVGPCIDERGRAVQRADADAMVSIHANGSEDPSVRGYFAIVAAPPLHDAQGGPSRRLAEDLLGALDDGDFTPSTWVPGALSERPDLATLNWARRPAVMLELAEMRNPEEAALVQSRDGRQRYADAIAAGLRAWAERRGG</sequence>
<evidence type="ECO:0000256" key="1">
    <source>
        <dbReference type="ARBA" id="ARBA00022801"/>
    </source>
</evidence>
<accession>A0ABW2Q224</accession>
<evidence type="ECO:0000313" key="5">
    <source>
        <dbReference type="Proteomes" id="UP001596455"/>
    </source>
</evidence>
<dbReference type="EMBL" id="JBHTCQ010000001">
    <property type="protein sequence ID" value="MFC7403564.1"/>
    <property type="molecule type" value="Genomic_DNA"/>
</dbReference>
<evidence type="ECO:0000313" key="4">
    <source>
        <dbReference type="EMBL" id="MFC7403564.1"/>
    </source>
</evidence>
<dbReference type="InterPro" id="IPR050695">
    <property type="entry name" value="N-acetylmuramoyl_amidase_3"/>
</dbReference>
<dbReference type="Proteomes" id="UP001596455">
    <property type="component" value="Unassembled WGS sequence"/>
</dbReference>
<evidence type="ECO:0000256" key="2">
    <source>
        <dbReference type="SAM" id="MobiDB-lite"/>
    </source>
</evidence>
<gene>
    <name evidence="4" type="ORF">ACFQQL_00480</name>
</gene>
<feature type="region of interest" description="Disordered" evidence="2">
    <location>
        <begin position="32"/>
        <end position="74"/>
    </location>
</feature>
<organism evidence="4 5">
    <name type="scientific">Georgenia alba</name>
    <dbReference type="NCBI Taxonomy" id="2233858"/>
    <lineage>
        <taxon>Bacteria</taxon>
        <taxon>Bacillati</taxon>
        <taxon>Actinomycetota</taxon>
        <taxon>Actinomycetes</taxon>
        <taxon>Micrococcales</taxon>
        <taxon>Bogoriellaceae</taxon>
        <taxon>Georgenia</taxon>
    </lineage>
</organism>
<dbReference type="PANTHER" id="PTHR30404">
    <property type="entry name" value="N-ACETYLMURAMOYL-L-ALANINE AMIDASE"/>
    <property type="match status" value="1"/>
</dbReference>
<dbReference type="Pfam" id="PF01520">
    <property type="entry name" value="Amidase_3"/>
    <property type="match status" value="1"/>
</dbReference>
<dbReference type="InterPro" id="IPR002508">
    <property type="entry name" value="MurNAc-LAA_cat"/>
</dbReference>
<keyword evidence="1 4" id="KW-0378">Hydrolase</keyword>
<protein>
    <submittedName>
        <fullName evidence="4">N-acetylmuramoyl-L-alanine amidase</fullName>
        <ecNumber evidence="4">3.5.1.28</ecNumber>
    </submittedName>
</protein>
<dbReference type="CDD" id="cd02696">
    <property type="entry name" value="MurNAc-LAA"/>
    <property type="match status" value="1"/>
</dbReference>
<keyword evidence="5" id="KW-1185">Reference proteome</keyword>
<dbReference type="Gene3D" id="3.40.630.40">
    <property type="entry name" value="Zn-dependent exopeptidases"/>
    <property type="match status" value="1"/>
</dbReference>
<proteinExistence type="predicted"/>
<reference evidence="5" key="1">
    <citation type="journal article" date="2019" name="Int. J. Syst. Evol. Microbiol.">
        <title>The Global Catalogue of Microorganisms (GCM) 10K type strain sequencing project: providing services to taxonomists for standard genome sequencing and annotation.</title>
        <authorList>
            <consortium name="The Broad Institute Genomics Platform"/>
            <consortium name="The Broad Institute Genome Sequencing Center for Infectious Disease"/>
            <person name="Wu L."/>
            <person name="Ma J."/>
        </authorList>
    </citation>
    <scope>NUCLEOTIDE SEQUENCE [LARGE SCALE GENOMIC DNA]</scope>
    <source>
        <strain evidence="5">JCM 1490</strain>
    </source>
</reference>
<dbReference type="SMART" id="SM00646">
    <property type="entry name" value="Ami_3"/>
    <property type="match status" value="1"/>
</dbReference>
<dbReference type="EC" id="3.5.1.28" evidence="4"/>
<feature type="compositionally biased region" description="Pro residues" evidence="2">
    <location>
        <begin position="47"/>
        <end position="56"/>
    </location>
</feature>
<dbReference type="PANTHER" id="PTHR30404:SF0">
    <property type="entry name" value="N-ACETYLMURAMOYL-L-ALANINE AMIDASE AMIC"/>
    <property type="match status" value="1"/>
</dbReference>
<dbReference type="GO" id="GO:0008745">
    <property type="term" value="F:N-acetylmuramoyl-L-alanine amidase activity"/>
    <property type="evidence" value="ECO:0007669"/>
    <property type="project" value="UniProtKB-EC"/>
</dbReference>
<comment type="caution">
    <text evidence="4">The sequence shown here is derived from an EMBL/GenBank/DDBJ whole genome shotgun (WGS) entry which is preliminary data.</text>
</comment>
<feature type="domain" description="MurNAc-LAA" evidence="3">
    <location>
        <begin position="145"/>
        <end position="266"/>
    </location>
</feature>
<dbReference type="RefSeq" id="WP_382390145.1">
    <property type="nucleotide sequence ID" value="NZ_JBHTCQ010000001.1"/>
</dbReference>
<dbReference type="SUPFAM" id="SSF53187">
    <property type="entry name" value="Zn-dependent exopeptidases"/>
    <property type="match status" value="1"/>
</dbReference>
<evidence type="ECO:0000259" key="3">
    <source>
        <dbReference type="SMART" id="SM00646"/>
    </source>
</evidence>
<name>A0ABW2Q224_9MICO</name>